<evidence type="ECO:0000313" key="13">
    <source>
        <dbReference type="EMBL" id="CRK87790.1"/>
    </source>
</evidence>
<dbReference type="STRING" id="568069.A0A1J1HMU9"/>
<dbReference type="Proteomes" id="UP000183832">
    <property type="component" value="Unassembled WGS sequence"/>
</dbReference>
<gene>
    <name evidence="13" type="ORF">CLUMA_CG001546</name>
</gene>
<keyword evidence="14" id="KW-1185">Reference proteome</keyword>
<feature type="transmembrane region" description="Helical" evidence="11">
    <location>
        <begin position="701"/>
        <end position="721"/>
    </location>
</feature>
<evidence type="ECO:0000256" key="3">
    <source>
        <dbReference type="ARBA" id="ARBA00022606"/>
    </source>
</evidence>
<evidence type="ECO:0000313" key="14">
    <source>
        <dbReference type="Proteomes" id="UP000183832"/>
    </source>
</evidence>
<dbReference type="InterPro" id="IPR005821">
    <property type="entry name" value="Ion_trans_dom"/>
</dbReference>
<comment type="subcellular location">
    <subcellularLocation>
        <location evidence="1">Membrane</location>
        <topology evidence="1">Multi-pass membrane protein</topology>
    </subcellularLocation>
</comment>
<dbReference type="PANTHER" id="PTHR47143:SF4">
    <property type="entry name" value="TRANSIENT RECEPTOR POTENTIAL CATION CHANNEL PROTEIN PAINLESS"/>
    <property type="match status" value="1"/>
</dbReference>
<keyword evidence="4 11" id="KW-0812">Transmembrane</keyword>
<evidence type="ECO:0000256" key="6">
    <source>
        <dbReference type="ARBA" id="ARBA00022989"/>
    </source>
</evidence>
<keyword evidence="2" id="KW-0813">Transport</keyword>
<keyword evidence="3" id="KW-0716">Sensory transduction</keyword>
<protein>
    <submittedName>
        <fullName evidence="13">CLUMA_CG001546, isoform A</fullName>
    </submittedName>
</protein>
<evidence type="ECO:0000256" key="4">
    <source>
        <dbReference type="ARBA" id="ARBA00022692"/>
    </source>
</evidence>
<name>A0A1J1HMU9_9DIPT</name>
<dbReference type="InterPro" id="IPR002110">
    <property type="entry name" value="Ankyrin_rpt"/>
</dbReference>
<evidence type="ECO:0000256" key="2">
    <source>
        <dbReference type="ARBA" id="ARBA00022448"/>
    </source>
</evidence>
<dbReference type="EMBL" id="CVRI01000005">
    <property type="protein sequence ID" value="CRK87790.1"/>
    <property type="molecule type" value="Genomic_DNA"/>
</dbReference>
<feature type="transmembrane region" description="Helical" evidence="11">
    <location>
        <begin position="616"/>
        <end position="634"/>
    </location>
</feature>
<keyword evidence="9 11" id="KW-0472">Membrane</keyword>
<keyword evidence="8" id="KW-0406">Ion transport</keyword>
<evidence type="ECO:0000256" key="7">
    <source>
        <dbReference type="ARBA" id="ARBA00023043"/>
    </source>
</evidence>
<proteinExistence type="predicted"/>
<keyword evidence="6 11" id="KW-1133">Transmembrane helix</keyword>
<evidence type="ECO:0000256" key="8">
    <source>
        <dbReference type="ARBA" id="ARBA00023065"/>
    </source>
</evidence>
<evidence type="ECO:0000256" key="5">
    <source>
        <dbReference type="ARBA" id="ARBA00022737"/>
    </source>
</evidence>
<feature type="transmembrane region" description="Helical" evidence="11">
    <location>
        <begin position="576"/>
        <end position="596"/>
    </location>
</feature>
<dbReference type="InterPro" id="IPR036770">
    <property type="entry name" value="Ankyrin_rpt-contain_sf"/>
</dbReference>
<dbReference type="SUPFAM" id="SSF48403">
    <property type="entry name" value="Ankyrin repeat"/>
    <property type="match status" value="2"/>
</dbReference>
<evidence type="ECO:0000259" key="12">
    <source>
        <dbReference type="Pfam" id="PF00520"/>
    </source>
</evidence>
<dbReference type="OrthoDB" id="7784786at2759"/>
<feature type="transmembrane region" description="Helical" evidence="11">
    <location>
        <begin position="509"/>
        <end position="531"/>
    </location>
</feature>
<dbReference type="AlphaFoldDB" id="A0A1J1HMU9"/>
<keyword evidence="5" id="KW-0677">Repeat</keyword>
<accession>A0A1J1HMU9</accession>
<evidence type="ECO:0000256" key="10">
    <source>
        <dbReference type="ARBA" id="ARBA00023303"/>
    </source>
</evidence>
<reference evidence="13 14" key="1">
    <citation type="submission" date="2015-04" db="EMBL/GenBank/DDBJ databases">
        <authorList>
            <person name="Syromyatnikov M.Y."/>
            <person name="Popov V.N."/>
        </authorList>
    </citation>
    <scope>NUCLEOTIDE SEQUENCE [LARGE SCALE GENOMIC DNA]</scope>
</reference>
<feature type="transmembrane region" description="Helical" evidence="11">
    <location>
        <begin position="543"/>
        <end position="564"/>
    </location>
</feature>
<evidence type="ECO:0000256" key="9">
    <source>
        <dbReference type="ARBA" id="ARBA00023136"/>
    </source>
</evidence>
<evidence type="ECO:0000256" key="1">
    <source>
        <dbReference type="ARBA" id="ARBA00004141"/>
    </source>
</evidence>
<dbReference type="GO" id="GO:0034703">
    <property type="term" value="C:cation channel complex"/>
    <property type="evidence" value="ECO:0007669"/>
    <property type="project" value="UniProtKB-ARBA"/>
</dbReference>
<sequence>MTRITWMQHNFNESYSKDPNQAAVLLDSVTHRNISDFRYALEVMKCNPNLLDASTGLSVFETVLQIPKSSDFIKLCINSGADFYKKNATNRYPIHYAIKSMCPQNLEIFLQNYDPSKINLKFNGQSSLHLLISLMTNANYKDVSECVKLLLKLGCNPNIPDNTLKTPFYMLLGKYPLLDNCKEIVNYFMENCDIDFHTYKGQEIMEMMEKQFPRFKIPPPEMIVNFDFMMTLLDNREELGFDIYYKAFKDSVDAENQNNLTDMCLRFFEIAVANGMKESVEFLLDERVDVNMRPNEAKYLKPPAFLACSNGYFRILDLMLKRPELNFDFQNESQKFTLLHEICQNFASKTEENRNVSFQKCFDLVLKDSRCDPNAEDDLGCSALHYTVRYKNDEATIALLKKGAYINEESFFGKTPIDEISRVTFEKFLNECITTNTSRDKNRQPDIQIDYNFLMAPKRNRENDSADQDGFCKEILALRRISENEELRSLVNHPVLSSFLFLKWSKLSFLFYTNLALFSIFMVAFIVFIVSCQYLPLAEREDYWFYLLFEKLSVITWVVFLLISRFESKDRRILRAVLILCAAFEFLQIVGNLPILSVSTHMVILKRVSITFLKSIALYSILLLSFGLSFFMLFGESQDGSPRMVKRDVNDDDPGLNCPKCDDDDDNAYKNFKGPGISILRTFVMLTGEFDATDMKLDNGAICVIFTTFVFLITIVLFNLLNALAVSDTQAIKSKGEIIDLIQRIQVLDSYERIIFNRSSRIKSRVGPWLRSFISLFPNTIPNGKIIIRQSRNNEILTYRTNLPTRNFNDSSCLELEAISNRSFRKITINDQLLARLQKYSKMSASIMKKIRHILETREEQKITAMNEKMLRDDVAAIKIQMDNQLRLINEILSKQNLDLKKD</sequence>
<dbReference type="Gene3D" id="1.10.287.70">
    <property type="match status" value="1"/>
</dbReference>
<feature type="domain" description="Ion transport" evidence="12">
    <location>
        <begin position="504"/>
        <end position="735"/>
    </location>
</feature>
<keyword evidence="7" id="KW-0040">ANK repeat</keyword>
<dbReference type="PANTHER" id="PTHR47143">
    <property type="entry name" value="TRANSIENT RECEPTOR POTENTIAL CATION CHANNEL PROTEIN PAINLESS"/>
    <property type="match status" value="1"/>
</dbReference>
<dbReference type="SMART" id="SM00248">
    <property type="entry name" value="ANK"/>
    <property type="match status" value="5"/>
</dbReference>
<dbReference type="Pfam" id="PF00023">
    <property type="entry name" value="Ank"/>
    <property type="match status" value="1"/>
</dbReference>
<dbReference type="Gene3D" id="1.25.40.20">
    <property type="entry name" value="Ankyrin repeat-containing domain"/>
    <property type="match status" value="2"/>
</dbReference>
<dbReference type="Pfam" id="PF00520">
    <property type="entry name" value="Ion_trans"/>
    <property type="match status" value="1"/>
</dbReference>
<evidence type="ECO:0000256" key="11">
    <source>
        <dbReference type="SAM" id="Phobius"/>
    </source>
</evidence>
<keyword evidence="10" id="KW-0407">Ion channel</keyword>
<dbReference type="GO" id="GO:0005216">
    <property type="term" value="F:monoatomic ion channel activity"/>
    <property type="evidence" value="ECO:0007669"/>
    <property type="project" value="InterPro"/>
</dbReference>
<organism evidence="13 14">
    <name type="scientific">Clunio marinus</name>
    <dbReference type="NCBI Taxonomy" id="568069"/>
    <lineage>
        <taxon>Eukaryota</taxon>
        <taxon>Metazoa</taxon>
        <taxon>Ecdysozoa</taxon>
        <taxon>Arthropoda</taxon>
        <taxon>Hexapoda</taxon>
        <taxon>Insecta</taxon>
        <taxon>Pterygota</taxon>
        <taxon>Neoptera</taxon>
        <taxon>Endopterygota</taxon>
        <taxon>Diptera</taxon>
        <taxon>Nematocera</taxon>
        <taxon>Chironomoidea</taxon>
        <taxon>Chironomidae</taxon>
        <taxon>Clunio</taxon>
    </lineage>
</organism>
<dbReference type="InterPro" id="IPR052076">
    <property type="entry name" value="TRP_cation_channel"/>
</dbReference>